<protein>
    <submittedName>
        <fullName evidence="1">Uncharacterized protein</fullName>
    </submittedName>
</protein>
<sequence length="140" mass="16637">MAKYANVFMYGPYVDKDCPDIGLTKYDKRYTIQDLVSMCNPDIIIMGNKARMLNNPKCVGCYNRVNCTSCSKYDTWLPKGFAEFNKVAKVVIEVDYHYEKDETWYRQYNIDLILQRHYSQFLRQESIPMRWLPFAINTEI</sequence>
<accession>X0YLV5</accession>
<proteinExistence type="predicted"/>
<dbReference type="AlphaFoldDB" id="X0YLV5"/>
<feature type="non-terminal residue" evidence="1">
    <location>
        <position position="140"/>
    </location>
</feature>
<organism evidence="1">
    <name type="scientific">marine sediment metagenome</name>
    <dbReference type="NCBI Taxonomy" id="412755"/>
    <lineage>
        <taxon>unclassified sequences</taxon>
        <taxon>metagenomes</taxon>
        <taxon>ecological metagenomes</taxon>
    </lineage>
</organism>
<name>X0YLV5_9ZZZZ</name>
<comment type="caution">
    <text evidence="1">The sequence shown here is derived from an EMBL/GenBank/DDBJ whole genome shotgun (WGS) entry which is preliminary data.</text>
</comment>
<gene>
    <name evidence="1" type="ORF">S01H4_03374</name>
</gene>
<reference evidence="1" key="1">
    <citation type="journal article" date="2014" name="Front. Microbiol.">
        <title>High frequency of phylogenetically diverse reductive dehalogenase-homologous genes in deep subseafloor sedimentary metagenomes.</title>
        <authorList>
            <person name="Kawai M."/>
            <person name="Futagami T."/>
            <person name="Toyoda A."/>
            <person name="Takaki Y."/>
            <person name="Nishi S."/>
            <person name="Hori S."/>
            <person name="Arai W."/>
            <person name="Tsubouchi T."/>
            <person name="Morono Y."/>
            <person name="Uchiyama I."/>
            <person name="Ito T."/>
            <person name="Fujiyama A."/>
            <person name="Inagaki F."/>
            <person name="Takami H."/>
        </authorList>
    </citation>
    <scope>NUCLEOTIDE SEQUENCE</scope>
    <source>
        <strain evidence="1">Expedition CK06-06</strain>
    </source>
</reference>
<evidence type="ECO:0000313" key="1">
    <source>
        <dbReference type="EMBL" id="GAG57045.1"/>
    </source>
</evidence>
<dbReference type="EMBL" id="BART01000821">
    <property type="protein sequence ID" value="GAG57045.1"/>
    <property type="molecule type" value="Genomic_DNA"/>
</dbReference>